<gene>
    <name evidence="1" type="ORF">K503DRAFT_772887</name>
</gene>
<dbReference type="Proteomes" id="UP000092154">
    <property type="component" value="Unassembled WGS sequence"/>
</dbReference>
<organism evidence="1 2">
    <name type="scientific">Rhizopogon vinicolor AM-OR11-026</name>
    <dbReference type="NCBI Taxonomy" id="1314800"/>
    <lineage>
        <taxon>Eukaryota</taxon>
        <taxon>Fungi</taxon>
        <taxon>Dikarya</taxon>
        <taxon>Basidiomycota</taxon>
        <taxon>Agaricomycotina</taxon>
        <taxon>Agaricomycetes</taxon>
        <taxon>Agaricomycetidae</taxon>
        <taxon>Boletales</taxon>
        <taxon>Suillineae</taxon>
        <taxon>Rhizopogonaceae</taxon>
        <taxon>Rhizopogon</taxon>
    </lineage>
</organism>
<sequence length="60" mass="6656">MATSPNLLPVLFYAIMYEYTLIGVIGSGDVTSCPDILWNNSSALCEEPYDINIQHDKGNF</sequence>
<dbReference type="AlphaFoldDB" id="A0A1B7MTX7"/>
<dbReference type="InParanoid" id="A0A1B7MTX7"/>
<dbReference type="EMBL" id="KV448446">
    <property type="protein sequence ID" value="OAX36046.1"/>
    <property type="molecule type" value="Genomic_DNA"/>
</dbReference>
<evidence type="ECO:0000313" key="2">
    <source>
        <dbReference type="Proteomes" id="UP000092154"/>
    </source>
</evidence>
<reference evidence="1 2" key="1">
    <citation type="submission" date="2016-06" db="EMBL/GenBank/DDBJ databases">
        <title>Comparative genomics of the ectomycorrhizal sister species Rhizopogon vinicolor and Rhizopogon vesiculosus (Basidiomycota: Boletales) reveals a divergence of the mating type B locus.</title>
        <authorList>
            <consortium name="DOE Joint Genome Institute"/>
            <person name="Mujic A.B."/>
            <person name="Kuo A."/>
            <person name="Tritt A."/>
            <person name="Lipzen A."/>
            <person name="Chen C."/>
            <person name="Johnson J."/>
            <person name="Sharma A."/>
            <person name="Barry K."/>
            <person name="Grigoriev I.V."/>
            <person name="Spatafora J.W."/>
        </authorList>
    </citation>
    <scope>NUCLEOTIDE SEQUENCE [LARGE SCALE GENOMIC DNA]</scope>
    <source>
        <strain evidence="1 2">AM-OR11-026</strain>
    </source>
</reference>
<keyword evidence="2" id="KW-1185">Reference proteome</keyword>
<accession>A0A1B7MTX7</accession>
<protein>
    <submittedName>
        <fullName evidence="1">Uncharacterized protein</fullName>
    </submittedName>
</protein>
<evidence type="ECO:0000313" key="1">
    <source>
        <dbReference type="EMBL" id="OAX36046.1"/>
    </source>
</evidence>
<name>A0A1B7MTX7_9AGAM</name>
<proteinExistence type="predicted"/>